<dbReference type="InterPro" id="IPR008963">
    <property type="entry name" value="Purple_acid_Pase-like_N"/>
</dbReference>
<dbReference type="Gene3D" id="2.160.20.10">
    <property type="entry name" value="Single-stranded right-handed beta-helix, Pectin lyase-like"/>
    <property type="match status" value="1"/>
</dbReference>
<feature type="non-terminal residue" evidence="3">
    <location>
        <position position="1"/>
    </location>
</feature>
<dbReference type="GO" id="GO:0003993">
    <property type="term" value="F:acid phosphatase activity"/>
    <property type="evidence" value="ECO:0007669"/>
    <property type="project" value="InterPro"/>
</dbReference>
<comment type="caution">
    <text evidence="3">The sequence shown here is derived from an EMBL/GenBank/DDBJ whole genome shotgun (WGS) entry which is preliminary data.</text>
</comment>
<gene>
    <name evidence="3" type="ORF">A3J11_01705</name>
</gene>
<dbReference type="SUPFAM" id="SSF51126">
    <property type="entry name" value="Pectin lyase-like"/>
    <property type="match status" value="3"/>
</dbReference>
<name>A0A1F6F0R2_9BACT</name>
<dbReference type="GO" id="GO:0046872">
    <property type="term" value="F:metal ion binding"/>
    <property type="evidence" value="ECO:0007669"/>
    <property type="project" value="InterPro"/>
</dbReference>
<dbReference type="SUPFAM" id="SSF49265">
    <property type="entry name" value="Fibronectin type III"/>
    <property type="match status" value="3"/>
</dbReference>
<dbReference type="SMART" id="SM00060">
    <property type="entry name" value="FN3"/>
    <property type="match status" value="6"/>
</dbReference>
<dbReference type="PANTHER" id="PTHR46708:SF2">
    <property type="entry name" value="FIBRONECTIN TYPE-III DOMAIN-CONTAINING PROTEIN"/>
    <property type="match status" value="1"/>
</dbReference>
<keyword evidence="1" id="KW-0677">Repeat</keyword>
<dbReference type="Gene3D" id="2.60.40.380">
    <property type="entry name" value="Purple acid phosphatase-like, N-terminal"/>
    <property type="match status" value="4"/>
</dbReference>
<dbReference type="CDD" id="cd00063">
    <property type="entry name" value="FN3"/>
    <property type="match status" value="3"/>
</dbReference>
<dbReference type="InterPro" id="IPR006626">
    <property type="entry name" value="PbH1"/>
</dbReference>
<dbReference type="InterPro" id="IPR012334">
    <property type="entry name" value="Pectin_lyas_fold"/>
</dbReference>
<dbReference type="EMBL" id="MFMJ01000014">
    <property type="protein sequence ID" value="OGG79455.1"/>
    <property type="molecule type" value="Genomic_DNA"/>
</dbReference>
<dbReference type="InterPro" id="IPR011050">
    <property type="entry name" value="Pectin_lyase_fold/virulence"/>
</dbReference>
<sequence>NQSAWSQYSSASSEIVAVNGGEDLEIASSTASVVKTSEGDFTGGTFATTTTTGSGSVKLSKALHINEYTIGALSNIAVTASTVTANSNGTWTIAFGVTNLSRIFKNDKFVDSASKAWKVLSVSDSADKIIVVDSEGNTPAVLAPATGSGTVGRWYASISAWEAGRNADITATGRNAIERGLPYYDGAADTAVVTIDGWTTDATHYIEIYVPLSERHRGKWDNGKYRLEAVNNDQSIYINEEYVRLDGLQIKHTANGGASSPHTIQIGSNNINSDIRISNNIFDGINVSSSIQAYAIDIYTANTANIRVWNNVFYNYNTGGTGTDRAMYLPGEGTAYVYNNTIYGIETGIARSGTGTMVAKNNIYQSNGIGGADGYTGTFTSSDYNISDLASDAPGANSKNATTTPFVDVSSSDFHLEFRDGTANPAMNAGADLSADANLAFNTDIDGSSRLEGGTWDVGADDVGATLVMTHSIGTASRDFPSPQAWESARDQYLTTRHVYKITNQIGTFQAGEWVADNCTTPTKQGFFVSGKANDIYLSLDNFSGGSFAASAVVTGCTTNATATISAVLTTLGTIEKGEAYKDSTFTAGVTIDGSTTDASHYMWLTAEPGSRHTGVAGTGAKISYTGSDAGAHVADPYTIVEWMEVGMNNLNWQQGIYGTYDSSYSTIRNNIIYGTNRDPDSYGISFANVLSKIFNNIVYDVNGIIANTGSGNNNYFYNNTAYNNTKGFVVNGGPPNWPTLLKNNISASSTTSYSAINTGLWDNSSSNNISSDATAPGTSSLTSKSVSDVKFVSTASDFIDLHILDGSVAKDAGADLSATFTGDVDGTSRQGGTWDVGADEWFSSSPVYNTSGTYESPTIDFGGPVNFGALSWNPTSTQPISGSLKFAVAAKNTDSGWQASDYVDLNQEAYPAGVTVEEWSIQQNAVNATTCNTTNRICNSLASWEDAADGTGARDLVTENKIVVAKIEGSWTSPDTTAVTIDGWTTDATHYIKIYTTPEARHNGKWDNTKYRIETNGDAFGVTGADHIRVEGLQVDPSISTSGSNRDGMYLNSATLKFAQFNNNIIRLSVSGSGNRGILINNVDASAVVNIFNNIVYFSGSSTGIIAYVGAQNILYNNTINGMTTGINGGANTIAKNNIVQNVSDGFVGGFNSASDYNISNLASDAPSPSYRNGLATTVTFVDAANGDFRLASGDTAAKNAGADLSADANLAVKTDILGRTRPTGAGAVDIGAHEYGATGGSVPASLDGNRYLRYKAYLSTSDSAFSPQMDDLTVNYIYYPTSSVYLTSSPYNSNDATNILGKIAWTATTTSGTNIKIQVRSAPNSGGVPGVWSQWCGPTTCNDSESDSDNFTASANNVDLPSNHPLKNGGDDQWLQYKVKMVSNGAFTPTFGDITLTYVVNAPPVLQNVTASQQTSDGKVAIAYEVKDVDTATGTVTRNAITPSFSYSTDGGNNWTAITSGYLSWSDLNNKTVNGSTFTPYSALWDAKSQLNGTYATNTKIMVSATDNEGANNSASLASSVFTLDVKNPVAAVTVDGTKDGLAGAIAISLSEDSSSQMMVSNDSGFAGASWTATSTSLTWTFASGEPTRVYAKFKDAYQNEVQVAPDAPPTPLNATIQDTSNLALSEFREFISWDVSGAGDFASYKVYRSTDGTNYSLLSTINNSATNYLQDGSSGAWLSNGTTYYYRITAQDSSGNVSRYSSAVSDIPDGQGGTDVTPPTITSVAVSSIGPAQATVTWTTDELSNSTVYYSTDSSYSSSKSVASMVTAHSVTLTGLTPNTSYNFRARSTDPLGNISSYATGTPFTTTQGAVISGVAVVSASGNSATVVWNTDANSDSWVIYSANSDLSGSQTAGTSTPVGGSGPNYEHRVALSGLTTNAKYYFKVRSVDGSSNAAEDNNSGNYYTFSTAQDVSPPIISNVAAGLTSQTSAAISWTTNELSDSQVIYGLDQSSLTSQTAVNSTMTINHSMILSGLTAGATYYYKVVSADSSANSTQSAVYNFSTTAQDLLVVTRYTPDVERDRTAPLVSEVEISDIKENSAIVSWSTDENSSSFVEYGRTELFGKTVGNFEEIRRHKVVLDGLLESTEYYLRAKSHDAWGNIGTSKTLVFRTLKQKTVEEEAARQAEAIIKKAGEQKDVAQLTKEVEQMLADLSLRVSPPKITGAEPQVELTSSFAVISWSTDRPANSIVAYAMEKDYLPSADESYKISVGSAEEQVTEHRVVLSDLAPGTVYHFQARSKGLIGAAGRSKDYSFKTGEEASISGVEIKEV</sequence>
<dbReference type="PROSITE" id="PS50853">
    <property type="entry name" value="FN3"/>
    <property type="match status" value="3"/>
</dbReference>
<dbReference type="InterPro" id="IPR050991">
    <property type="entry name" value="ECM_Regulatory_Proteins"/>
</dbReference>
<proteinExistence type="predicted"/>
<dbReference type="Proteomes" id="UP000178919">
    <property type="component" value="Unassembled WGS sequence"/>
</dbReference>
<dbReference type="InterPro" id="IPR015914">
    <property type="entry name" value="PAPs_N"/>
</dbReference>
<evidence type="ECO:0000313" key="3">
    <source>
        <dbReference type="EMBL" id="OGG79455.1"/>
    </source>
</evidence>
<feature type="domain" description="Fibronectin type-III" evidence="2">
    <location>
        <begin position="1919"/>
        <end position="2010"/>
    </location>
</feature>
<feature type="domain" description="Fibronectin type-III" evidence="2">
    <location>
        <begin position="2158"/>
        <end position="2261"/>
    </location>
</feature>
<evidence type="ECO:0000259" key="2">
    <source>
        <dbReference type="PROSITE" id="PS50853"/>
    </source>
</evidence>
<dbReference type="InterPro" id="IPR003961">
    <property type="entry name" value="FN3_dom"/>
</dbReference>
<evidence type="ECO:0000313" key="4">
    <source>
        <dbReference type="Proteomes" id="UP000178919"/>
    </source>
</evidence>
<dbReference type="PANTHER" id="PTHR46708">
    <property type="entry name" value="TENASCIN"/>
    <property type="match status" value="1"/>
</dbReference>
<dbReference type="InterPro" id="IPR036116">
    <property type="entry name" value="FN3_sf"/>
</dbReference>
<organism evidence="3 4">
    <name type="scientific">Candidatus Kaiserbacteria bacterium RIFCSPLOWO2_02_FULL_55_12</name>
    <dbReference type="NCBI Taxonomy" id="1798522"/>
    <lineage>
        <taxon>Bacteria</taxon>
        <taxon>Candidatus Kaiseribacteriota</taxon>
    </lineage>
</organism>
<dbReference type="InterPro" id="IPR013783">
    <property type="entry name" value="Ig-like_fold"/>
</dbReference>
<evidence type="ECO:0000256" key="1">
    <source>
        <dbReference type="ARBA" id="ARBA00022737"/>
    </source>
</evidence>
<accession>A0A1F6F0R2</accession>
<dbReference type="SMART" id="SM00710">
    <property type="entry name" value="PbH1"/>
    <property type="match status" value="6"/>
</dbReference>
<protein>
    <recommendedName>
        <fullName evidence="2">Fibronectin type-III domain-containing protein</fullName>
    </recommendedName>
</protein>
<reference evidence="3 4" key="1">
    <citation type="journal article" date="2016" name="Nat. Commun.">
        <title>Thousands of microbial genomes shed light on interconnected biogeochemical processes in an aquifer system.</title>
        <authorList>
            <person name="Anantharaman K."/>
            <person name="Brown C.T."/>
            <person name="Hug L.A."/>
            <person name="Sharon I."/>
            <person name="Castelle C.J."/>
            <person name="Probst A.J."/>
            <person name="Thomas B.C."/>
            <person name="Singh A."/>
            <person name="Wilkins M.J."/>
            <person name="Karaoz U."/>
            <person name="Brodie E.L."/>
            <person name="Williams K.H."/>
            <person name="Hubbard S.S."/>
            <person name="Banfield J.F."/>
        </authorList>
    </citation>
    <scope>NUCLEOTIDE SEQUENCE [LARGE SCALE GENOMIC DNA]</scope>
</reference>
<feature type="non-terminal residue" evidence="3">
    <location>
        <position position="2272"/>
    </location>
</feature>
<feature type="domain" description="Fibronectin type-III" evidence="2">
    <location>
        <begin position="1721"/>
        <end position="1812"/>
    </location>
</feature>
<dbReference type="Pfam" id="PF16656">
    <property type="entry name" value="Pur_ac_phosph_N"/>
    <property type="match status" value="4"/>
</dbReference>
<dbReference type="Gene3D" id="2.60.40.10">
    <property type="entry name" value="Immunoglobulins"/>
    <property type="match status" value="2"/>
</dbReference>
<dbReference type="SUPFAM" id="SSF49363">
    <property type="entry name" value="Purple acid phosphatase, N-terminal domain"/>
    <property type="match status" value="1"/>
</dbReference>